<dbReference type="EMBL" id="AWTN01000046">
    <property type="protein sequence ID" value="KGG96432.1"/>
    <property type="molecule type" value="Genomic_DNA"/>
</dbReference>
<name>A0A096EB52_9BURK</name>
<protein>
    <submittedName>
        <fullName evidence="2">Uncharacterized protein</fullName>
    </submittedName>
</protein>
<organism evidence="2 3">
    <name type="scientific">Comamonas thiooxydans</name>
    <dbReference type="NCBI Taxonomy" id="363952"/>
    <lineage>
        <taxon>Bacteria</taxon>
        <taxon>Pseudomonadati</taxon>
        <taxon>Pseudomonadota</taxon>
        <taxon>Betaproteobacteria</taxon>
        <taxon>Burkholderiales</taxon>
        <taxon>Comamonadaceae</taxon>
        <taxon>Comamonas</taxon>
    </lineage>
</organism>
<evidence type="ECO:0000313" key="3">
    <source>
        <dbReference type="Proteomes" id="UP000029567"/>
    </source>
</evidence>
<feature type="compositionally biased region" description="Basic and acidic residues" evidence="1">
    <location>
        <begin position="150"/>
        <end position="161"/>
    </location>
</feature>
<proteinExistence type="predicted"/>
<comment type="caution">
    <text evidence="2">The sequence shown here is derived from an EMBL/GenBank/DDBJ whole genome shotgun (WGS) entry which is preliminary data.</text>
</comment>
<evidence type="ECO:0000313" key="2">
    <source>
        <dbReference type="EMBL" id="KGG96432.1"/>
    </source>
</evidence>
<gene>
    <name evidence="2" type="ORF">P245_05585</name>
</gene>
<sequence length="161" mass="18588">MENVLHAVLRDTGLGAWFMDLLHLRYRLKSGFYYLYDMRDAPNAITGERPYRLKTELVAIAFDRITGRVHQHGHPTRIHSWAMGAQRRLRMAGDWEGANRLVVVSGPLPEEEINKCLSVQGYCRWMLMRLASMPHGKFAAHRAGSRSSWQRRESGQQRRAA</sequence>
<evidence type="ECO:0000256" key="1">
    <source>
        <dbReference type="SAM" id="MobiDB-lite"/>
    </source>
</evidence>
<feature type="region of interest" description="Disordered" evidence="1">
    <location>
        <begin position="141"/>
        <end position="161"/>
    </location>
</feature>
<dbReference type="Proteomes" id="UP000029567">
    <property type="component" value="Unassembled WGS sequence"/>
</dbReference>
<reference evidence="2 3" key="1">
    <citation type="submission" date="2013-09" db="EMBL/GenBank/DDBJ databases">
        <title>High correlation between genotypes and phenotypes of environmental bacteria Comamonas testosteroni strains.</title>
        <authorList>
            <person name="Liu L."/>
            <person name="Zhu W."/>
            <person name="Xia X."/>
            <person name="Xu B."/>
            <person name="Luo M."/>
            <person name="Wang G."/>
        </authorList>
    </citation>
    <scope>NUCLEOTIDE SEQUENCE [LARGE SCALE GENOMIC DNA]</scope>
    <source>
        <strain evidence="2 3">JL14</strain>
    </source>
</reference>
<accession>A0A096EB52</accession>
<dbReference type="AlphaFoldDB" id="A0A096EB52"/>